<gene>
    <name evidence="1" type="ORF">SDC9_189580</name>
</gene>
<organism evidence="1">
    <name type="scientific">bioreactor metagenome</name>
    <dbReference type="NCBI Taxonomy" id="1076179"/>
    <lineage>
        <taxon>unclassified sequences</taxon>
        <taxon>metagenomes</taxon>
        <taxon>ecological metagenomes</taxon>
    </lineage>
</organism>
<dbReference type="EMBL" id="VSSQ01099450">
    <property type="protein sequence ID" value="MPN42024.1"/>
    <property type="molecule type" value="Genomic_DNA"/>
</dbReference>
<sequence>MVAGIGLGKSGEFIILRPIEIAPVHNHTTDGSTMPADKFGGGMYHNIRSILQGAQQIRSGKSIIDDQRDTVLVCNFRHRFDIDNIGIGISQTLNKQ</sequence>
<evidence type="ECO:0000313" key="1">
    <source>
        <dbReference type="EMBL" id="MPN42024.1"/>
    </source>
</evidence>
<accession>A0A645I0S1</accession>
<proteinExistence type="predicted"/>
<dbReference type="AlphaFoldDB" id="A0A645I0S1"/>
<comment type="caution">
    <text evidence="1">The sequence shown here is derived from an EMBL/GenBank/DDBJ whole genome shotgun (WGS) entry which is preliminary data.</text>
</comment>
<reference evidence="1" key="1">
    <citation type="submission" date="2019-08" db="EMBL/GenBank/DDBJ databases">
        <authorList>
            <person name="Kucharzyk K."/>
            <person name="Murdoch R.W."/>
            <person name="Higgins S."/>
            <person name="Loffler F."/>
        </authorList>
    </citation>
    <scope>NUCLEOTIDE SEQUENCE</scope>
</reference>
<name>A0A645I0S1_9ZZZZ</name>
<protein>
    <submittedName>
        <fullName evidence="1">Uncharacterized protein</fullName>
    </submittedName>
</protein>